<dbReference type="GO" id="GO:0051252">
    <property type="term" value="P:regulation of RNA metabolic process"/>
    <property type="evidence" value="ECO:0007669"/>
    <property type="project" value="UniProtKB-ARBA"/>
</dbReference>
<dbReference type="SUPFAM" id="SSF50249">
    <property type="entry name" value="Nucleic acid-binding proteins"/>
    <property type="match status" value="1"/>
</dbReference>
<dbReference type="SMART" id="SM00357">
    <property type="entry name" value="CSP"/>
    <property type="match status" value="1"/>
</dbReference>
<dbReference type="CDD" id="cd04458">
    <property type="entry name" value="CSP_CDS"/>
    <property type="match status" value="1"/>
</dbReference>
<feature type="domain" description="CSD" evidence="4">
    <location>
        <begin position="1"/>
        <end position="65"/>
    </location>
</feature>
<dbReference type="PIRSF" id="PIRSF002599">
    <property type="entry name" value="Cold_shock_A"/>
    <property type="match status" value="1"/>
</dbReference>
<dbReference type="PANTHER" id="PTHR11544">
    <property type="entry name" value="COLD SHOCK DOMAIN CONTAINING PROTEINS"/>
    <property type="match status" value="1"/>
</dbReference>
<evidence type="ECO:0000256" key="1">
    <source>
        <dbReference type="ARBA" id="ARBA00004496"/>
    </source>
</evidence>
<keyword evidence="5" id="KW-0238">DNA-binding</keyword>
<proteinExistence type="predicted"/>
<organism evidence="5 6">
    <name type="scientific">Catellicoccus marimammalium M35/04/3</name>
    <dbReference type="NCBI Taxonomy" id="1234409"/>
    <lineage>
        <taxon>Bacteria</taxon>
        <taxon>Bacillati</taxon>
        <taxon>Bacillota</taxon>
        <taxon>Bacilli</taxon>
        <taxon>Lactobacillales</taxon>
        <taxon>Enterococcaceae</taxon>
        <taxon>Catellicoccus</taxon>
    </lineage>
</organism>
<dbReference type="Gene3D" id="6.20.370.130">
    <property type="match status" value="1"/>
</dbReference>
<dbReference type="Proteomes" id="UP000016057">
    <property type="component" value="Unassembled WGS sequence"/>
</dbReference>
<evidence type="ECO:0000313" key="5">
    <source>
        <dbReference type="EMBL" id="EKU27475.1"/>
    </source>
</evidence>
<comment type="caution">
    <text evidence="5">The sequence shown here is derived from an EMBL/GenBank/DDBJ whole genome shotgun (WGS) entry which is preliminary data.</text>
</comment>
<dbReference type="FunFam" id="2.40.50.140:FF:000006">
    <property type="entry name" value="Cold shock protein CspC"/>
    <property type="match status" value="1"/>
</dbReference>
<dbReference type="InterPro" id="IPR011129">
    <property type="entry name" value="CSD"/>
</dbReference>
<dbReference type="InterPro" id="IPR019844">
    <property type="entry name" value="CSD_CS"/>
</dbReference>
<keyword evidence="2" id="KW-0963">Cytoplasm</keyword>
<comment type="subcellular location">
    <subcellularLocation>
        <location evidence="1 3">Cytoplasm</location>
    </subcellularLocation>
</comment>
<evidence type="ECO:0000259" key="4">
    <source>
        <dbReference type="PROSITE" id="PS51857"/>
    </source>
</evidence>
<dbReference type="Gene3D" id="2.40.50.140">
    <property type="entry name" value="Nucleic acid-binding proteins"/>
    <property type="match status" value="1"/>
</dbReference>
<dbReference type="Pfam" id="PF00313">
    <property type="entry name" value="CSD"/>
    <property type="match status" value="1"/>
</dbReference>
<dbReference type="InterPro" id="IPR050181">
    <property type="entry name" value="Cold_shock_domain"/>
</dbReference>
<dbReference type="PROSITE" id="PS00352">
    <property type="entry name" value="CSD_1"/>
    <property type="match status" value="1"/>
</dbReference>
<keyword evidence="6" id="KW-1185">Reference proteome</keyword>
<dbReference type="InterPro" id="IPR002059">
    <property type="entry name" value="CSP_DNA-bd"/>
</dbReference>
<dbReference type="PROSITE" id="PS51857">
    <property type="entry name" value="CSD_2"/>
    <property type="match status" value="1"/>
</dbReference>
<dbReference type="PRINTS" id="PR00050">
    <property type="entry name" value="COLDSHOCK"/>
</dbReference>
<dbReference type="GO" id="GO:0010468">
    <property type="term" value="P:regulation of gene expression"/>
    <property type="evidence" value="ECO:0007669"/>
    <property type="project" value="UniProtKB-ARBA"/>
</dbReference>
<evidence type="ECO:0000256" key="2">
    <source>
        <dbReference type="ARBA" id="ARBA00022490"/>
    </source>
</evidence>
<dbReference type="InterPro" id="IPR012156">
    <property type="entry name" value="Cold_shock_CspA"/>
</dbReference>
<dbReference type="GO" id="GO:0005737">
    <property type="term" value="C:cytoplasm"/>
    <property type="evidence" value="ECO:0007669"/>
    <property type="project" value="UniProtKB-SubCell"/>
</dbReference>
<sequence>MYQGIVKWFNNRKGFGFITKEDGEDIFVHYTAICDNGYRSLARGEHVTFEIAEGEHGPQAYQVTKNK</sequence>
<dbReference type="InterPro" id="IPR012340">
    <property type="entry name" value="NA-bd_OB-fold"/>
</dbReference>
<evidence type="ECO:0000313" key="6">
    <source>
        <dbReference type="Proteomes" id="UP000016057"/>
    </source>
</evidence>
<gene>
    <name evidence="5" type="ORF">C683_0806</name>
</gene>
<protein>
    <submittedName>
        <fullName evidence="5">Putative cold-shock DNA-binding domain-containing protein</fullName>
    </submittedName>
</protein>
<dbReference type="eggNOG" id="COG1278">
    <property type="taxonomic scope" value="Bacteria"/>
</dbReference>
<name>K8Z9D6_9ENTE</name>
<reference evidence="5 6" key="1">
    <citation type="journal article" date="2013" name="Genome Announc.">
        <title>Draft Genome Sequence of Catellicoccus marimammalium, a Novel Species Commonly Found in Gull Feces.</title>
        <authorList>
            <person name="Weigand M.R."/>
            <person name="Ryu H."/>
            <person name="Bozcek L."/>
            <person name="Konstantinidis K.T."/>
            <person name="Santo Domingo J.W."/>
        </authorList>
    </citation>
    <scope>NUCLEOTIDE SEQUENCE [LARGE SCALE GENOMIC DNA]</scope>
    <source>
        <strain evidence="5 6">M35/04/3</strain>
    </source>
</reference>
<dbReference type="RefSeq" id="WP_009490279.1">
    <property type="nucleotide sequence ID" value="NZ_AMYT01000017.1"/>
</dbReference>
<dbReference type="EMBL" id="AMYT01000017">
    <property type="protein sequence ID" value="EKU27475.1"/>
    <property type="molecule type" value="Genomic_DNA"/>
</dbReference>
<evidence type="ECO:0000256" key="3">
    <source>
        <dbReference type="RuleBase" id="RU000408"/>
    </source>
</evidence>
<dbReference type="STRING" id="1234409.C683_0806"/>
<dbReference type="OrthoDB" id="9805039at2"/>
<dbReference type="AlphaFoldDB" id="K8Z9D6"/>
<accession>K8Z9D6</accession>
<dbReference type="GO" id="GO:0003677">
    <property type="term" value="F:DNA binding"/>
    <property type="evidence" value="ECO:0007669"/>
    <property type="project" value="UniProtKB-KW"/>
</dbReference>